<organism evidence="1 2">
    <name type="scientific">Cotesia congregata</name>
    <name type="common">Parasitoid wasp</name>
    <name type="synonym">Apanteles congregatus</name>
    <dbReference type="NCBI Taxonomy" id="51543"/>
    <lineage>
        <taxon>Eukaryota</taxon>
        <taxon>Metazoa</taxon>
        <taxon>Ecdysozoa</taxon>
        <taxon>Arthropoda</taxon>
        <taxon>Hexapoda</taxon>
        <taxon>Insecta</taxon>
        <taxon>Pterygota</taxon>
        <taxon>Neoptera</taxon>
        <taxon>Endopterygota</taxon>
        <taxon>Hymenoptera</taxon>
        <taxon>Apocrita</taxon>
        <taxon>Ichneumonoidea</taxon>
        <taxon>Braconidae</taxon>
        <taxon>Microgastrinae</taxon>
        <taxon>Cotesia</taxon>
    </lineage>
</organism>
<dbReference type="AlphaFoldDB" id="A0A8J2HHP9"/>
<protein>
    <submittedName>
        <fullName evidence="1">Uncharacterized protein</fullName>
    </submittedName>
</protein>
<name>A0A8J2HHP9_COTCN</name>
<evidence type="ECO:0000313" key="2">
    <source>
        <dbReference type="Proteomes" id="UP000786811"/>
    </source>
</evidence>
<keyword evidence="2" id="KW-1185">Reference proteome</keyword>
<dbReference type="EMBL" id="CAJNRD030001122">
    <property type="protein sequence ID" value="CAG5099470.1"/>
    <property type="molecule type" value="Genomic_DNA"/>
</dbReference>
<sequence>MSANTLRTYVSWTTITIFVGFRSWLEIFPVFINFSVYFTEEENTYGKLLRLDNIDLLGDDDSSWDLMNVR</sequence>
<accession>A0A8J2HHP9</accession>
<reference evidence="1" key="1">
    <citation type="submission" date="2021-04" db="EMBL/GenBank/DDBJ databases">
        <authorList>
            <person name="Chebbi M.A.C M."/>
        </authorList>
    </citation>
    <scope>NUCLEOTIDE SEQUENCE</scope>
</reference>
<dbReference type="Proteomes" id="UP000786811">
    <property type="component" value="Unassembled WGS sequence"/>
</dbReference>
<comment type="caution">
    <text evidence="1">The sequence shown here is derived from an EMBL/GenBank/DDBJ whole genome shotgun (WGS) entry which is preliminary data.</text>
</comment>
<evidence type="ECO:0000313" key="1">
    <source>
        <dbReference type="EMBL" id="CAG5099470.1"/>
    </source>
</evidence>
<proteinExistence type="predicted"/>
<gene>
    <name evidence="1" type="ORF">HICCMSTLAB_LOCUS9080</name>
</gene>